<protein>
    <submittedName>
        <fullName evidence="1">Uncharacterized protein</fullName>
    </submittedName>
</protein>
<dbReference type="Proteomes" id="UP000886289">
    <property type="component" value="Unassembled WGS sequence"/>
</dbReference>
<name>A0A7C0Y4L0_DESA2</name>
<dbReference type="EMBL" id="DRBS01000211">
    <property type="protein sequence ID" value="HDD44298.1"/>
    <property type="molecule type" value="Genomic_DNA"/>
</dbReference>
<gene>
    <name evidence="1" type="ORF">ENG63_05500</name>
</gene>
<comment type="caution">
    <text evidence="1">The sequence shown here is derived from an EMBL/GenBank/DDBJ whole genome shotgun (WGS) entry which is preliminary data.</text>
</comment>
<organism evidence="1">
    <name type="scientific">Desulfofervidus auxilii</name>
    <dbReference type="NCBI Taxonomy" id="1621989"/>
    <lineage>
        <taxon>Bacteria</taxon>
        <taxon>Pseudomonadati</taxon>
        <taxon>Thermodesulfobacteriota</taxon>
        <taxon>Candidatus Desulfofervidia</taxon>
        <taxon>Candidatus Desulfofervidales</taxon>
        <taxon>Candidatus Desulfofervidaceae</taxon>
        <taxon>Candidatus Desulfofervidus</taxon>
    </lineage>
</organism>
<proteinExistence type="predicted"/>
<accession>A0A7C0Y4L0</accession>
<dbReference type="AlphaFoldDB" id="A0A7C0Y4L0"/>
<sequence>MEKEFIKTIDDIIKLFYDEFGPITDKFVLLNLALMKLKIQKKNMYPILVYMYGIILKKDQLK</sequence>
<evidence type="ECO:0000313" key="1">
    <source>
        <dbReference type="EMBL" id="HDD44298.1"/>
    </source>
</evidence>
<reference evidence="1" key="1">
    <citation type="journal article" date="2020" name="mSystems">
        <title>Genome- and Community-Level Interaction Insights into Carbon Utilization and Element Cycling Functions of Hydrothermarchaeota in Hydrothermal Sediment.</title>
        <authorList>
            <person name="Zhou Z."/>
            <person name="Liu Y."/>
            <person name="Xu W."/>
            <person name="Pan J."/>
            <person name="Luo Z.H."/>
            <person name="Li M."/>
        </authorList>
    </citation>
    <scope>NUCLEOTIDE SEQUENCE [LARGE SCALE GENOMIC DNA]</scope>
    <source>
        <strain evidence="1">HyVt-233</strain>
    </source>
</reference>